<keyword evidence="1" id="KW-0472">Membrane</keyword>
<comment type="caution">
    <text evidence="2">The sequence shown here is derived from an EMBL/GenBank/DDBJ whole genome shotgun (WGS) entry which is preliminary data.</text>
</comment>
<accession>A0A6G0TB50</accession>
<keyword evidence="1" id="KW-1133">Transmembrane helix</keyword>
<evidence type="ECO:0000313" key="3">
    <source>
        <dbReference type="Proteomes" id="UP000475862"/>
    </source>
</evidence>
<dbReference type="Proteomes" id="UP000475862">
    <property type="component" value="Unassembled WGS sequence"/>
</dbReference>
<evidence type="ECO:0000313" key="2">
    <source>
        <dbReference type="EMBL" id="KAE9529673.1"/>
    </source>
</evidence>
<proteinExistence type="predicted"/>
<protein>
    <submittedName>
        <fullName evidence="2">Uncharacterized protein</fullName>
    </submittedName>
</protein>
<evidence type="ECO:0000256" key="1">
    <source>
        <dbReference type="SAM" id="Phobius"/>
    </source>
</evidence>
<feature type="transmembrane region" description="Helical" evidence="1">
    <location>
        <begin position="28"/>
        <end position="49"/>
    </location>
</feature>
<sequence length="263" mass="30462">MTVVLVRDWNPSEGNSNLVYQKFRKKNYIIYNLIAMYHLLISTTITSGFKSHARIKTKVWIDSEVVDGGTTSLSLGCNTNLTYNDDAGKLYILWELCNYLTNDRYRNKKNIYVEYDPILYAHQMTMHRIYDQHRTHPNRKRKDPSGPIKFVIAVDNSAAVNRKTGVVTQTECGMMPNLKPILNLKLCLHYFDTNINSIKFIFIALLYQNTPVFLIKQMSLNHKMLQKYKNDNRYYNEASTSKKIKNLKKNLCLASGGLESLSI</sequence>
<gene>
    <name evidence="2" type="ORF">AGLY_011769</name>
</gene>
<dbReference type="EMBL" id="VYZN01000044">
    <property type="protein sequence ID" value="KAE9529673.1"/>
    <property type="molecule type" value="Genomic_DNA"/>
</dbReference>
<reference evidence="2 3" key="1">
    <citation type="submission" date="2019-08" db="EMBL/GenBank/DDBJ databases">
        <title>The genome of the soybean aphid Biotype 1, its phylome, world population structure and adaptation to the North American continent.</title>
        <authorList>
            <person name="Giordano R."/>
            <person name="Donthu R.K."/>
            <person name="Hernandez A.G."/>
            <person name="Wright C.L."/>
            <person name="Zimin A.V."/>
        </authorList>
    </citation>
    <scope>NUCLEOTIDE SEQUENCE [LARGE SCALE GENOMIC DNA]</scope>
    <source>
        <tissue evidence="2">Whole aphids</tissue>
    </source>
</reference>
<dbReference type="AlphaFoldDB" id="A0A6G0TB50"/>
<organism evidence="2 3">
    <name type="scientific">Aphis glycines</name>
    <name type="common">Soybean aphid</name>
    <dbReference type="NCBI Taxonomy" id="307491"/>
    <lineage>
        <taxon>Eukaryota</taxon>
        <taxon>Metazoa</taxon>
        <taxon>Ecdysozoa</taxon>
        <taxon>Arthropoda</taxon>
        <taxon>Hexapoda</taxon>
        <taxon>Insecta</taxon>
        <taxon>Pterygota</taxon>
        <taxon>Neoptera</taxon>
        <taxon>Paraneoptera</taxon>
        <taxon>Hemiptera</taxon>
        <taxon>Sternorrhyncha</taxon>
        <taxon>Aphidomorpha</taxon>
        <taxon>Aphidoidea</taxon>
        <taxon>Aphididae</taxon>
        <taxon>Aphidini</taxon>
        <taxon>Aphis</taxon>
        <taxon>Aphis</taxon>
    </lineage>
</organism>
<name>A0A6G0TB50_APHGL</name>
<keyword evidence="3" id="KW-1185">Reference proteome</keyword>
<keyword evidence="1" id="KW-0812">Transmembrane</keyword>